<feature type="region of interest" description="Disordered" evidence="1">
    <location>
        <begin position="722"/>
        <end position="761"/>
    </location>
</feature>
<dbReference type="SUPFAM" id="SSF117281">
    <property type="entry name" value="Kelch motif"/>
    <property type="match status" value="1"/>
</dbReference>
<accession>A0A498C879</accession>
<gene>
    <name evidence="2" type="ORF">DFR31_1587</name>
</gene>
<sequence length="1171" mass="132594">MFPCQPWSARGKKVSSHFGLIALVIFGGIGLCPVAKATEPLLSETHLASVAEDTTRGEFTPLRGELPPEFQSFSEFHIHGTAADPDTWNARGQWDPKRKRTFFFGDRHRNVFHSYDAVENRWHHNALAEEIPTAGHQWGTVGLDVDQGYFYRAAQRRLFRYRIDEDRWELASDAYPGQHFSPMEFHEGLGRLLALGDEQLYAFRGGEWQPEARVRHRSQHANMIYNRAREEMLIVGGRRSERRVSLFTADGQLHEMNDLPFNWSTQHHCIGYDPESGNYLALHRKTFQLWEYDPSRDRWRKAADWKDENQEEWRFGSFFGHVLIPIDELGVILWMHRSGPVVYRHSSAFSDASPSNPIADTSRSAQRSTSSPPQKEGAAPSPTEEQLPSAKQVATEHQSTVAAPPSALAQTELGQHAANLAPGRFVSLESSPPAGVARLREMFLVQSPDGRRGRIDAWADGGHWDSQRRQTLFHGLGGVNKFITYRADENRWEELGWEGTPPPDQDPERYIYSRTAFDATRGHYYRLSGEALYRYEIEEARWSRLGETPIGGNTPIEWHQALDMLISVKEGVVRGFEGERWQELGTTGVSGDRSSAQYNPVRQELLVIGGDGSEQAVSILDADGEVSEASDLPFAFQMSLDHITYDPQSGKYLVLRWDERTLWEYDADADHWRPAWEWSSDGWPFHEYGTVVPIPIDELGIIFWQYEHGPRLYRHRLASDTASADSTQAASRPSRSRAAPGGDLSKPKASPEVPEPGVEVEQQPHEALAAIGEDMAPGEWRYIETKNTPRFRVGSCRGDPGDGGTHALGWTGSFAYDPETQSFWAIGMRGGSEKRLFVLDRDLEWNTVRQLPLDECLDDRRPFNRLSLVDGYLYWPSSNTKEGGGRSTRGHLLRAPIEPYLEGDTDVKWERVSRGLGISNMNGTGDFAVAWYPDLGGWVFVGRRSGTKEPTPFSQEGHTEEGQALGKRWYARAMFLRPPNPEWVQFDVLYSGQYQGQLLYNPIKQQMLVAPGIEFGNQPEGSEPRREWAIIHHDGGDSRVVSPSDEGPTPWVEKIDRAVGDGFELPPFSPRYGTIGYDPVSGDYLWWNRQHGAIWRSPDGKHWHVYESFEDLSDARFPEGLERFRGRRGLFGATGYVQMNAVPGTDLVVFFDPDRGLILHRMKDGQADSTR</sequence>
<protein>
    <submittedName>
        <fullName evidence="2">Uncharacterized protein</fullName>
    </submittedName>
</protein>
<evidence type="ECO:0000256" key="1">
    <source>
        <dbReference type="SAM" id="MobiDB-lite"/>
    </source>
</evidence>
<evidence type="ECO:0000313" key="3">
    <source>
        <dbReference type="Proteomes" id="UP000275461"/>
    </source>
</evidence>
<feature type="region of interest" description="Disordered" evidence="1">
    <location>
        <begin position="348"/>
        <end position="403"/>
    </location>
</feature>
<dbReference type="AlphaFoldDB" id="A0A498C879"/>
<dbReference type="EMBL" id="RCDA01000001">
    <property type="protein sequence ID" value="RLK51643.1"/>
    <property type="molecule type" value="Genomic_DNA"/>
</dbReference>
<dbReference type="InterPro" id="IPR015915">
    <property type="entry name" value="Kelch-typ_b-propeller"/>
</dbReference>
<proteinExistence type="predicted"/>
<organism evidence="2 3">
    <name type="scientific">Alkalispirillum mobile</name>
    <dbReference type="NCBI Taxonomy" id="85925"/>
    <lineage>
        <taxon>Bacteria</taxon>
        <taxon>Pseudomonadati</taxon>
        <taxon>Pseudomonadota</taxon>
        <taxon>Gammaproteobacteria</taxon>
        <taxon>Chromatiales</taxon>
        <taxon>Ectothiorhodospiraceae</taxon>
        <taxon>Alkalispirillum</taxon>
    </lineage>
</organism>
<evidence type="ECO:0000313" key="2">
    <source>
        <dbReference type="EMBL" id="RLK51643.1"/>
    </source>
</evidence>
<name>A0A498C879_9GAMM</name>
<dbReference type="Proteomes" id="UP000275461">
    <property type="component" value="Unassembled WGS sequence"/>
</dbReference>
<dbReference type="SUPFAM" id="SSF75011">
    <property type="entry name" value="3-carboxy-cis,cis-mucoante lactonizing enzyme"/>
    <property type="match status" value="1"/>
</dbReference>
<keyword evidence="3" id="KW-1185">Reference proteome</keyword>
<feature type="compositionally biased region" description="Low complexity" evidence="1">
    <location>
        <begin position="722"/>
        <end position="740"/>
    </location>
</feature>
<feature type="compositionally biased region" description="Low complexity" evidence="1">
    <location>
        <begin position="751"/>
        <end position="761"/>
    </location>
</feature>
<feature type="compositionally biased region" description="Polar residues" evidence="1">
    <location>
        <begin position="348"/>
        <end position="373"/>
    </location>
</feature>
<comment type="caution">
    <text evidence="2">The sequence shown here is derived from an EMBL/GenBank/DDBJ whole genome shotgun (WGS) entry which is preliminary data.</text>
</comment>
<reference evidence="2 3" key="1">
    <citation type="submission" date="2018-10" db="EMBL/GenBank/DDBJ databases">
        <title>Genomic Encyclopedia of Type Strains, Phase IV (KMG-IV): sequencing the most valuable type-strain genomes for metagenomic binning, comparative biology and taxonomic classification.</title>
        <authorList>
            <person name="Goeker M."/>
        </authorList>
    </citation>
    <scope>NUCLEOTIDE SEQUENCE [LARGE SCALE GENOMIC DNA]</scope>
    <source>
        <strain evidence="2 3">DSM 12769</strain>
    </source>
</reference>